<keyword evidence="1" id="KW-1133">Transmembrane helix</keyword>
<evidence type="ECO:0000256" key="1">
    <source>
        <dbReference type="SAM" id="Phobius"/>
    </source>
</evidence>
<dbReference type="EMBL" id="CAFBPQ010000127">
    <property type="protein sequence ID" value="CAB5034897.1"/>
    <property type="molecule type" value="Genomic_DNA"/>
</dbReference>
<reference evidence="2" key="1">
    <citation type="submission" date="2020-05" db="EMBL/GenBank/DDBJ databases">
        <authorList>
            <person name="Chiriac C."/>
            <person name="Salcher M."/>
            <person name="Ghai R."/>
            <person name="Kavagutti S V."/>
        </authorList>
    </citation>
    <scope>NUCLEOTIDE SEQUENCE</scope>
</reference>
<gene>
    <name evidence="2" type="ORF">UFOPK4121_01782</name>
</gene>
<keyword evidence="1" id="KW-0472">Membrane</keyword>
<organism evidence="2">
    <name type="scientific">freshwater metagenome</name>
    <dbReference type="NCBI Taxonomy" id="449393"/>
    <lineage>
        <taxon>unclassified sequences</taxon>
        <taxon>metagenomes</taxon>
        <taxon>ecological metagenomes</taxon>
    </lineage>
</organism>
<feature type="transmembrane region" description="Helical" evidence="1">
    <location>
        <begin position="42"/>
        <end position="60"/>
    </location>
</feature>
<protein>
    <submittedName>
        <fullName evidence="2">Unannotated protein</fullName>
    </submittedName>
</protein>
<evidence type="ECO:0000313" key="2">
    <source>
        <dbReference type="EMBL" id="CAB5034897.1"/>
    </source>
</evidence>
<dbReference type="AlphaFoldDB" id="A0A6J7S175"/>
<accession>A0A6J7S175</accession>
<feature type="transmembrane region" description="Helical" evidence="1">
    <location>
        <begin position="67"/>
        <end position="90"/>
    </location>
</feature>
<sequence>MIWIALALILIGVVSRRLPSSYTAYGLVAIVLGMTSENSSSFERYTFTTFPLIIGLAYLTETQRVRGLFSIISIMGLFSLSLAVFLGQYVP</sequence>
<keyword evidence="1" id="KW-0812">Transmembrane</keyword>
<name>A0A6J7S175_9ZZZZ</name>
<proteinExistence type="predicted"/>